<reference evidence="1 2" key="1">
    <citation type="journal article" date="2015" name="Sci. Rep.">
        <title>Genome of the facultative scuticociliatosis pathogen Pseudocohnilembus persalinus provides insight into its virulence through horizontal gene transfer.</title>
        <authorList>
            <person name="Xiong J."/>
            <person name="Wang G."/>
            <person name="Cheng J."/>
            <person name="Tian M."/>
            <person name="Pan X."/>
            <person name="Warren A."/>
            <person name="Jiang C."/>
            <person name="Yuan D."/>
            <person name="Miao W."/>
        </authorList>
    </citation>
    <scope>NUCLEOTIDE SEQUENCE [LARGE SCALE GENOMIC DNA]</scope>
    <source>
        <strain evidence="1">36N120E</strain>
    </source>
</reference>
<comment type="caution">
    <text evidence="1">The sequence shown here is derived from an EMBL/GenBank/DDBJ whole genome shotgun (WGS) entry which is preliminary data.</text>
</comment>
<dbReference type="OMA" id="FMENSIP"/>
<dbReference type="InParanoid" id="A0A0V0R8E1"/>
<protein>
    <submittedName>
        <fullName evidence="1">Uncharacterized protein</fullName>
    </submittedName>
</protein>
<keyword evidence="2" id="KW-1185">Reference proteome</keyword>
<name>A0A0V0R8E1_PSEPJ</name>
<gene>
    <name evidence="1" type="ORF">PPERSA_04930</name>
</gene>
<accession>A0A0V0R8E1</accession>
<proteinExistence type="predicted"/>
<evidence type="ECO:0000313" key="1">
    <source>
        <dbReference type="EMBL" id="KRX10763.1"/>
    </source>
</evidence>
<dbReference type="EMBL" id="LDAU01000020">
    <property type="protein sequence ID" value="KRX10763.1"/>
    <property type="molecule type" value="Genomic_DNA"/>
</dbReference>
<dbReference type="Proteomes" id="UP000054937">
    <property type="component" value="Unassembled WGS sequence"/>
</dbReference>
<dbReference type="AlphaFoldDB" id="A0A0V0R8E1"/>
<evidence type="ECO:0000313" key="2">
    <source>
        <dbReference type="Proteomes" id="UP000054937"/>
    </source>
</evidence>
<sequence length="167" mass="19813">MTDNTNYNNIPDQNPQKKKSTLNYLMNVKADTVVNQGFNLYLANCIEFFEKRYDNFIKENNGQTNVIELQDEKQQKIIFNQKSDILKHCMQVSVKFIEEKFKEPMANFSLCRSSCEKQYDSGILNYFYRESCFKECRKSMETETTPLVQEHLHNNTQFMENSIPDKQ</sequence>
<organism evidence="1 2">
    <name type="scientific">Pseudocohnilembus persalinus</name>
    <name type="common">Ciliate</name>
    <dbReference type="NCBI Taxonomy" id="266149"/>
    <lineage>
        <taxon>Eukaryota</taxon>
        <taxon>Sar</taxon>
        <taxon>Alveolata</taxon>
        <taxon>Ciliophora</taxon>
        <taxon>Intramacronucleata</taxon>
        <taxon>Oligohymenophorea</taxon>
        <taxon>Scuticociliatia</taxon>
        <taxon>Philasterida</taxon>
        <taxon>Pseudocohnilembidae</taxon>
        <taxon>Pseudocohnilembus</taxon>
    </lineage>
</organism>